<evidence type="ECO:0000313" key="2">
    <source>
        <dbReference type="Proteomes" id="UP001305521"/>
    </source>
</evidence>
<proteinExistence type="predicted"/>
<name>A0ABZ0PIR3_9PROT</name>
<dbReference type="InterPro" id="IPR019285">
    <property type="entry name" value="DUF2336"/>
</dbReference>
<sequence length="195" mass="21008">MALRFPSAGALSERLALATRADAPLLLLAADEAPPVRLAVAANPHAPRLADAILARDPVAEIRARLARKLAVHAAELAGMGWARLRRLAEDSAPQVRHAVADTLTDLPDAPHDLVLALARDPEPGVSEPLIRLSRVLTEPDLIELVRRPPVAEARQSVARRLNLTERVARAILQTGDTAAMAALRRNPTARLPRE</sequence>
<protein>
    <submittedName>
        <fullName evidence="1">DUF2336 domain-containing protein</fullName>
    </submittedName>
</protein>
<gene>
    <name evidence="1" type="ORF">R9Z33_23420</name>
</gene>
<keyword evidence="2" id="KW-1185">Reference proteome</keyword>
<dbReference type="InterPro" id="IPR016024">
    <property type="entry name" value="ARM-type_fold"/>
</dbReference>
<dbReference type="Proteomes" id="UP001305521">
    <property type="component" value="Chromosome"/>
</dbReference>
<organism evidence="1 2">
    <name type="scientific">Sediminicoccus rosea</name>
    <dbReference type="NCBI Taxonomy" id="1225128"/>
    <lineage>
        <taxon>Bacteria</taxon>
        <taxon>Pseudomonadati</taxon>
        <taxon>Pseudomonadota</taxon>
        <taxon>Alphaproteobacteria</taxon>
        <taxon>Acetobacterales</taxon>
        <taxon>Roseomonadaceae</taxon>
        <taxon>Sediminicoccus</taxon>
    </lineage>
</organism>
<accession>A0ABZ0PIR3</accession>
<dbReference type="Gene3D" id="1.25.10.10">
    <property type="entry name" value="Leucine-rich Repeat Variant"/>
    <property type="match status" value="1"/>
</dbReference>
<dbReference type="Pfam" id="PF10098">
    <property type="entry name" value="DUF2336"/>
    <property type="match status" value="1"/>
</dbReference>
<dbReference type="EMBL" id="CP137852">
    <property type="protein sequence ID" value="WPB85030.1"/>
    <property type="molecule type" value="Genomic_DNA"/>
</dbReference>
<reference evidence="1 2" key="1">
    <citation type="submission" date="2023-11" db="EMBL/GenBank/DDBJ databases">
        <title>Arctic aerobic anoxygenic photoheterotroph Sediminicoccus rosea KRV36 adapts its photosynthesis to long days of polar summer.</title>
        <authorList>
            <person name="Tomasch J."/>
            <person name="Kopejtka K."/>
            <person name="Bily T."/>
            <person name="Gardiner A.T."/>
            <person name="Gardian Z."/>
            <person name="Shivaramu S."/>
            <person name="Koblizek M."/>
            <person name="Engelhardt F."/>
            <person name="Kaftan D."/>
        </authorList>
    </citation>
    <scope>NUCLEOTIDE SEQUENCE [LARGE SCALE GENOMIC DNA]</scope>
    <source>
        <strain evidence="1 2">R-30</strain>
    </source>
</reference>
<dbReference type="SUPFAM" id="SSF48371">
    <property type="entry name" value="ARM repeat"/>
    <property type="match status" value="1"/>
</dbReference>
<evidence type="ECO:0000313" key="1">
    <source>
        <dbReference type="EMBL" id="WPB85030.1"/>
    </source>
</evidence>
<dbReference type="InterPro" id="IPR011989">
    <property type="entry name" value="ARM-like"/>
</dbReference>
<dbReference type="RefSeq" id="WP_318648995.1">
    <property type="nucleotide sequence ID" value="NZ_CP137852.1"/>
</dbReference>